<feature type="region of interest" description="Disordered" evidence="1">
    <location>
        <begin position="49"/>
        <end position="138"/>
    </location>
</feature>
<evidence type="ECO:0000313" key="3">
    <source>
        <dbReference type="Proteomes" id="UP000281553"/>
    </source>
</evidence>
<gene>
    <name evidence="2" type="ORF">DILT_LOCUS9465</name>
</gene>
<keyword evidence="3" id="KW-1185">Reference proteome</keyword>
<reference evidence="2 3" key="1">
    <citation type="submission" date="2018-11" db="EMBL/GenBank/DDBJ databases">
        <authorList>
            <consortium name="Pathogen Informatics"/>
        </authorList>
    </citation>
    <scope>NUCLEOTIDE SEQUENCE [LARGE SCALE GENOMIC DNA]</scope>
</reference>
<protein>
    <submittedName>
        <fullName evidence="2">Uncharacterized protein</fullName>
    </submittedName>
</protein>
<feature type="compositionally biased region" description="Polar residues" evidence="1">
    <location>
        <begin position="82"/>
        <end position="93"/>
    </location>
</feature>
<evidence type="ECO:0000256" key="1">
    <source>
        <dbReference type="SAM" id="MobiDB-lite"/>
    </source>
</evidence>
<evidence type="ECO:0000313" key="2">
    <source>
        <dbReference type="EMBL" id="VDN13634.1"/>
    </source>
</evidence>
<accession>A0A3P7LAB9</accession>
<sequence length="175" mass="18414">MLSYERYRNYLASDTDESDAGSLSPRRCTKDVDNDVLFALDEQLEELSLRGSCGAESRPDEGGTFTPGADRPVLEQGPGGAAQSNTGFPSRQPTGGRFMFSSHANDNQAGSNNNNNNNEKLQPATGWNPGFPPCGEDGGITPFSMAAHLVKGDENTADSFLGAGVLISADSGLPP</sequence>
<feature type="non-terminal residue" evidence="2">
    <location>
        <position position="175"/>
    </location>
</feature>
<feature type="region of interest" description="Disordered" evidence="1">
    <location>
        <begin position="1"/>
        <end position="32"/>
    </location>
</feature>
<feature type="compositionally biased region" description="Polar residues" evidence="1">
    <location>
        <begin position="102"/>
        <end position="111"/>
    </location>
</feature>
<name>A0A3P7LAB9_DIBLA</name>
<dbReference type="AlphaFoldDB" id="A0A3P7LAB9"/>
<dbReference type="EMBL" id="UYRU01056940">
    <property type="protein sequence ID" value="VDN13634.1"/>
    <property type="molecule type" value="Genomic_DNA"/>
</dbReference>
<proteinExistence type="predicted"/>
<organism evidence="2 3">
    <name type="scientific">Dibothriocephalus latus</name>
    <name type="common">Fish tapeworm</name>
    <name type="synonym">Diphyllobothrium latum</name>
    <dbReference type="NCBI Taxonomy" id="60516"/>
    <lineage>
        <taxon>Eukaryota</taxon>
        <taxon>Metazoa</taxon>
        <taxon>Spiralia</taxon>
        <taxon>Lophotrochozoa</taxon>
        <taxon>Platyhelminthes</taxon>
        <taxon>Cestoda</taxon>
        <taxon>Eucestoda</taxon>
        <taxon>Diphyllobothriidea</taxon>
        <taxon>Diphyllobothriidae</taxon>
        <taxon>Dibothriocephalus</taxon>
    </lineage>
</organism>
<dbReference type="OrthoDB" id="6226400at2759"/>
<dbReference type="Proteomes" id="UP000281553">
    <property type="component" value="Unassembled WGS sequence"/>
</dbReference>